<evidence type="ECO:0000256" key="2">
    <source>
        <dbReference type="SAM" id="MobiDB-lite"/>
    </source>
</evidence>
<dbReference type="NCBIfam" id="TIGR01554">
    <property type="entry name" value="major_cap_HK97"/>
    <property type="match status" value="1"/>
</dbReference>
<feature type="region of interest" description="Disordered" evidence="2">
    <location>
        <begin position="54"/>
        <end position="85"/>
    </location>
</feature>
<feature type="region of interest" description="Disordered" evidence="2">
    <location>
        <begin position="1"/>
        <end position="25"/>
    </location>
</feature>
<accession>A0A1L6ZHG1</accession>
<dbReference type="Pfam" id="PF05065">
    <property type="entry name" value="Phage_capsid"/>
    <property type="match status" value="1"/>
</dbReference>
<dbReference type="InterPro" id="IPR054612">
    <property type="entry name" value="Phage_capsid-like_C"/>
</dbReference>
<dbReference type="RefSeq" id="WP_075622168.1">
    <property type="nucleotide sequence ID" value="NZ_CP015607.1"/>
</dbReference>
<evidence type="ECO:0000313" key="4">
    <source>
        <dbReference type="EMBL" id="APT45934.1"/>
    </source>
</evidence>
<evidence type="ECO:0000256" key="1">
    <source>
        <dbReference type="ARBA" id="ARBA00004328"/>
    </source>
</evidence>
<dbReference type="Gene3D" id="3.30.2320.10">
    <property type="entry name" value="hypothetical protein PF0899 domain"/>
    <property type="match status" value="1"/>
</dbReference>
<proteinExistence type="predicted"/>
<feature type="compositionally biased region" description="Basic and acidic residues" evidence="2">
    <location>
        <begin position="68"/>
        <end position="85"/>
    </location>
</feature>
<sequence>MSKKEIELRQQFTRKKEDADKALAEGKTDEARQLLDEVRELKNQIELMVEGRSLNVPDLPSGENFVPELERNPEGRKGAEGDKEERQKKFTQLFMKSLRGKSLTHEEREFLENPEFRAMSGKNEEDGGILIPEDISRTIKELKREQLHQLEQYVTVEPVATRSGSRMLEKNGDMTPFQDIEEMGNIPETDQPKFTKLSYTITDYAGLLPLSNTLLQDTDQAIMTYVAKWFVKKSVATRNALILKILDDLKKVEFKGLDDIKKTLNVTLDTAISAGAIIMTNQDGFNYLDQLKDADGKYLLKDIPSEPTNKMLFGRRVVVISNKVLKTKAGKAPVIVGDLKEAVVLFDRQQQSIDYTNLAAGSFETNTTKVRAIEREDVRKWDEEAVVYGQLSIKEVKEVKEVKEEEVKKS</sequence>
<reference evidence="4 5" key="1">
    <citation type="submission" date="2016-05" db="EMBL/GenBank/DDBJ databases">
        <title>Complete Genome and Methylome Analysis of Psychrotrophic Bacterial Isolates from Antarctic Lake Untersee.</title>
        <authorList>
            <person name="Fomenkov A."/>
            <person name="Akimov V.N."/>
            <person name="Vasilyeva L.V."/>
            <person name="Andersen D."/>
            <person name="Vincze T."/>
            <person name="Roberts R.J."/>
        </authorList>
    </citation>
    <scope>NUCLEOTIDE SEQUENCE [LARGE SCALE GENOMIC DNA]</scope>
    <source>
        <strain evidence="4 5">U14-5</strain>
    </source>
</reference>
<name>A0A1L6ZHG1_BACIA</name>
<gene>
    <name evidence="4" type="ORF">BSA145_08465</name>
</gene>
<protein>
    <submittedName>
        <fullName evidence="4">Capsid protein</fullName>
    </submittedName>
</protein>
<dbReference type="SUPFAM" id="SSF56563">
    <property type="entry name" value="Major capsid protein gp5"/>
    <property type="match status" value="1"/>
</dbReference>
<evidence type="ECO:0000259" key="3">
    <source>
        <dbReference type="Pfam" id="PF05065"/>
    </source>
</evidence>
<feature type="domain" description="Phage capsid-like C-terminal" evidence="3">
    <location>
        <begin position="127"/>
        <end position="390"/>
    </location>
</feature>
<dbReference type="Proteomes" id="UP000185426">
    <property type="component" value="Chromosome"/>
</dbReference>
<evidence type="ECO:0000313" key="5">
    <source>
        <dbReference type="Proteomes" id="UP000185426"/>
    </source>
</evidence>
<dbReference type="AlphaFoldDB" id="A0A1L6ZHG1"/>
<dbReference type="InterPro" id="IPR024455">
    <property type="entry name" value="Phage_capsid"/>
</dbReference>
<dbReference type="EMBL" id="CP015607">
    <property type="protein sequence ID" value="APT45934.1"/>
    <property type="molecule type" value="Genomic_DNA"/>
</dbReference>
<comment type="subcellular location">
    <subcellularLocation>
        <location evidence="1">Virion</location>
    </subcellularLocation>
</comment>
<organism evidence="4 5">
    <name type="scientific">Bacillus safensis</name>
    <dbReference type="NCBI Taxonomy" id="561879"/>
    <lineage>
        <taxon>Bacteria</taxon>
        <taxon>Bacillati</taxon>
        <taxon>Bacillota</taxon>
        <taxon>Bacilli</taxon>
        <taxon>Bacillales</taxon>
        <taxon>Bacillaceae</taxon>
        <taxon>Bacillus</taxon>
    </lineage>
</organism>